<evidence type="ECO:0000313" key="2">
    <source>
        <dbReference type="Proteomes" id="UP001215280"/>
    </source>
</evidence>
<dbReference type="Proteomes" id="UP001215280">
    <property type="component" value="Unassembled WGS sequence"/>
</dbReference>
<evidence type="ECO:0000313" key="1">
    <source>
        <dbReference type="EMBL" id="KAJ7774169.1"/>
    </source>
</evidence>
<evidence type="ECO:0008006" key="3">
    <source>
        <dbReference type="Google" id="ProtNLM"/>
    </source>
</evidence>
<accession>A0AAD7NT74</accession>
<keyword evidence="2" id="KW-1185">Reference proteome</keyword>
<comment type="caution">
    <text evidence="1">The sequence shown here is derived from an EMBL/GenBank/DDBJ whole genome shotgun (WGS) entry which is preliminary data.</text>
</comment>
<reference evidence="1" key="1">
    <citation type="submission" date="2023-03" db="EMBL/GenBank/DDBJ databases">
        <title>Massive genome expansion in bonnet fungi (Mycena s.s.) driven by repeated elements and novel gene families across ecological guilds.</title>
        <authorList>
            <consortium name="Lawrence Berkeley National Laboratory"/>
            <person name="Harder C.B."/>
            <person name="Miyauchi S."/>
            <person name="Viragh M."/>
            <person name="Kuo A."/>
            <person name="Thoen E."/>
            <person name="Andreopoulos B."/>
            <person name="Lu D."/>
            <person name="Skrede I."/>
            <person name="Drula E."/>
            <person name="Henrissat B."/>
            <person name="Morin E."/>
            <person name="Kohler A."/>
            <person name="Barry K."/>
            <person name="LaButti K."/>
            <person name="Morin E."/>
            <person name="Salamov A."/>
            <person name="Lipzen A."/>
            <person name="Mereny Z."/>
            <person name="Hegedus B."/>
            <person name="Baldrian P."/>
            <person name="Stursova M."/>
            <person name="Weitz H."/>
            <person name="Taylor A."/>
            <person name="Grigoriev I.V."/>
            <person name="Nagy L.G."/>
            <person name="Martin F."/>
            <person name="Kauserud H."/>
        </authorList>
    </citation>
    <scope>NUCLEOTIDE SEQUENCE</scope>
    <source>
        <strain evidence="1">CBHHK188m</strain>
    </source>
</reference>
<protein>
    <recommendedName>
        <fullName evidence="3">F-box domain-containing protein</fullName>
    </recommendedName>
</protein>
<organism evidence="1 2">
    <name type="scientific">Mycena maculata</name>
    <dbReference type="NCBI Taxonomy" id="230809"/>
    <lineage>
        <taxon>Eukaryota</taxon>
        <taxon>Fungi</taxon>
        <taxon>Dikarya</taxon>
        <taxon>Basidiomycota</taxon>
        <taxon>Agaricomycotina</taxon>
        <taxon>Agaricomycetes</taxon>
        <taxon>Agaricomycetidae</taxon>
        <taxon>Agaricales</taxon>
        <taxon>Marasmiineae</taxon>
        <taxon>Mycenaceae</taxon>
        <taxon>Mycena</taxon>
    </lineage>
</organism>
<proteinExistence type="predicted"/>
<gene>
    <name evidence="1" type="ORF">DFH07DRAFT_1057034</name>
</gene>
<dbReference type="AlphaFoldDB" id="A0AAD7NT74"/>
<sequence>MATTANPLRIQELLDRFIGFLSDSDPDLRSCALVNRAWVHASQSHLFSTIKLYRASVSAASLPRTSSRLLEILEASPHLVRVIVTLHLDSIVGPENFFSFCGLPYMRLADLRIYGIIDLPSDREVSALRQLLGVPTIESLHNSGDFPDTSQFLKVWEGCSSTIRDLQLCVRAREPPAPDPPSDALHHRIKVESLELYYHNAFQWWFDHIQCPFDFAGVRQLSFMPFLGMVSRNLSQAFMTVEVLNLLDIGFAQGGDLSVFERVVDVKMYLSEPSWALNALRTLPPQNHIQTIRFLLMSDFPNVPEDQEPYLEFDRAFSMLSFPNLRVVHMDVPLPVSAMNGGPETHFPSLSASGILHWDFQPSRYGLRPVDAEEDG</sequence>
<dbReference type="EMBL" id="JARJLG010000016">
    <property type="protein sequence ID" value="KAJ7774169.1"/>
    <property type="molecule type" value="Genomic_DNA"/>
</dbReference>
<name>A0AAD7NT74_9AGAR</name>